<dbReference type="InterPro" id="IPR040079">
    <property type="entry name" value="Glutathione_S-Trfase"/>
</dbReference>
<dbReference type="InterPro" id="IPR004045">
    <property type="entry name" value="Glutathione_S-Trfase_N"/>
</dbReference>
<dbReference type="InterPro" id="IPR036249">
    <property type="entry name" value="Thioredoxin-like_sf"/>
</dbReference>
<dbReference type="InterPro" id="IPR010987">
    <property type="entry name" value="Glutathione-S-Trfase_C-like"/>
</dbReference>
<keyword evidence="3" id="KW-0413">Isomerase</keyword>
<dbReference type="SFLD" id="SFLDG00363">
    <property type="entry name" value="AMPS_(cytGST):_Alpha-__Mu-__Pi"/>
    <property type="match status" value="1"/>
</dbReference>
<name>A0A061SAH2_9CHLO</name>
<dbReference type="GO" id="GO:0006749">
    <property type="term" value="P:glutathione metabolic process"/>
    <property type="evidence" value="ECO:0007669"/>
    <property type="project" value="TreeGrafter"/>
</dbReference>
<dbReference type="GO" id="GO:0016853">
    <property type="term" value="F:isomerase activity"/>
    <property type="evidence" value="ECO:0007669"/>
    <property type="project" value="UniProtKB-KW"/>
</dbReference>
<dbReference type="SFLD" id="SFLDG01205">
    <property type="entry name" value="AMPS.1"/>
    <property type="match status" value="1"/>
</dbReference>
<dbReference type="Gene3D" id="3.40.30.10">
    <property type="entry name" value="Glutaredoxin"/>
    <property type="match status" value="1"/>
</dbReference>
<reference evidence="3" key="1">
    <citation type="submission" date="2014-05" db="EMBL/GenBank/DDBJ databases">
        <title>The transcriptome of the halophilic microalga Tetraselmis sp. GSL018 isolated from the Great Salt Lake, Utah.</title>
        <authorList>
            <person name="Jinkerson R.E."/>
            <person name="D'Adamo S."/>
            <person name="Posewitz M.C."/>
        </authorList>
    </citation>
    <scope>NUCLEOTIDE SEQUENCE</scope>
    <source>
        <strain evidence="3">GSL018</strain>
    </source>
</reference>
<dbReference type="PROSITE" id="PS50405">
    <property type="entry name" value="GST_CTER"/>
    <property type="match status" value="1"/>
</dbReference>
<dbReference type="AlphaFoldDB" id="A0A061SAH2"/>
<dbReference type="Gene3D" id="1.20.1050.10">
    <property type="match status" value="1"/>
</dbReference>
<dbReference type="PANTHER" id="PTHR11571:SF252">
    <property type="entry name" value="GLUTATHIONE S-TRANSFERASE"/>
    <property type="match status" value="1"/>
</dbReference>
<sequence>MQQKLSYFDFKGVAEPIRLAFAVGGIDFEDHRFQREDWPQLKPKTPYGSVPTLTIGDRVYAQSNAILRYAGKLAGLYPTDPVEALAVDQIVDALEDMFLHVKPTVQEQDEKKKMEMRKVLAEETLPKWLGYFNKHIEENGSSGYIVGDSLTIADLKLYTLIGLLTSGMLDGIPKTIAEPFPKVTALLEKVGADEKVKAFEAKHAK</sequence>
<dbReference type="EMBL" id="GBEZ01003912">
    <property type="protein sequence ID" value="JAC81258.1"/>
    <property type="molecule type" value="Transcribed_RNA"/>
</dbReference>
<evidence type="ECO:0000313" key="3">
    <source>
        <dbReference type="EMBL" id="JAC81258.1"/>
    </source>
</evidence>
<feature type="domain" description="GST N-terminal" evidence="1">
    <location>
        <begin position="1"/>
        <end position="78"/>
    </location>
</feature>
<gene>
    <name evidence="3" type="primary">PTGDS</name>
    <name evidence="3" type="ORF">TSPGSL018_8325</name>
</gene>
<dbReference type="CDD" id="cd03039">
    <property type="entry name" value="GST_N_Sigma_like"/>
    <property type="match status" value="1"/>
</dbReference>
<protein>
    <submittedName>
        <fullName evidence="3">Prostaglandin-H2 D-isomerase</fullName>
    </submittedName>
</protein>
<proteinExistence type="predicted"/>
<dbReference type="PANTHER" id="PTHR11571">
    <property type="entry name" value="GLUTATHIONE S-TRANSFERASE"/>
    <property type="match status" value="1"/>
</dbReference>
<dbReference type="FunFam" id="1.20.1050.10:FF:000030">
    <property type="entry name" value="Glutathione S-transferase S1"/>
    <property type="match status" value="1"/>
</dbReference>
<dbReference type="GO" id="GO:0004364">
    <property type="term" value="F:glutathione transferase activity"/>
    <property type="evidence" value="ECO:0007669"/>
    <property type="project" value="TreeGrafter"/>
</dbReference>
<dbReference type="SUPFAM" id="SSF47616">
    <property type="entry name" value="GST C-terminal domain-like"/>
    <property type="match status" value="1"/>
</dbReference>
<dbReference type="SFLD" id="SFLDS00019">
    <property type="entry name" value="Glutathione_Transferase_(cytos"/>
    <property type="match status" value="1"/>
</dbReference>
<dbReference type="InterPro" id="IPR004046">
    <property type="entry name" value="GST_C"/>
</dbReference>
<dbReference type="InterPro" id="IPR050213">
    <property type="entry name" value="GST_superfamily"/>
</dbReference>
<evidence type="ECO:0000259" key="2">
    <source>
        <dbReference type="PROSITE" id="PS50405"/>
    </source>
</evidence>
<accession>A0A061SAH2</accession>
<evidence type="ECO:0000259" key="1">
    <source>
        <dbReference type="PROSITE" id="PS50404"/>
    </source>
</evidence>
<dbReference type="PROSITE" id="PS50404">
    <property type="entry name" value="GST_NTER"/>
    <property type="match status" value="1"/>
</dbReference>
<dbReference type="InterPro" id="IPR036282">
    <property type="entry name" value="Glutathione-S-Trfase_C_sf"/>
</dbReference>
<feature type="domain" description="GST C-terminal" evidence="2">
    <location>
        <begin position="80"/>
        <end position="205"/>
    </location>
</feature>
<dbReference type="Pfam" id="PF02798">
    <property type="entry name" value="GST_N"/>
    <property type="match status" value="1"/>
</dbReference>
<dbReference type="Pfam" id="PF14497">
    <property type="entry name" value="GST_C_3"/>
    <property type="match status" value="1"/>
</dbReference>
<dbReference type="CDD" id="cd03192">
    <property type="entry name" value="GST_C_Sigma_like"/>
    <property type="match status" value="1"/>
</dbReference>
<organism evidence="3">
    <name type="scientific">Tetraselmis sp. GSL018</name>
    <dbReference type="NCBI Taxonomy" id="582737"/>
    <lineage>
        <taxon>Eukaryota</taxon>
        <taxon>Viridiplantae</taxon>
        <taxon>Chlorophyta</taxon>
        <taxon>core chlorophytes</taxon>
        <taxon>Chlorodendrophyceae</taxon>
        <taxon>Chlorodendrales</taxon>
        <taxon>Chlorodendraceae</taxon>
        <taxon>Tetraselmis</taxon>
    </lineage>
</organism>
<dbReference type="SUPFAM" id="SSF52833">
    <property type="entry name" value="Thioredoxin-like"/>
    <property type="match status" value="1"/>
</dbReference>